<comment type="similarity">
    <text evidence="6">Belongs to the glycosyltransferase 2 family. GalNAc-T subfamily.</text>
</comment>
<feature type="domain" description="Ricin B lectin" evidence="7">
    <location>
        <begin position="498"/>
        <end position="618"/>
    </location>
</feature>
<comment type="pathway">
    <text evidence="6">Protein modification; protein glycosylation.</text>
</comment>
<dbReference type="Pfam" id="PF00535">
    <property type="entry name" value="Glycos_transf_2"/>
    <property type="match status" value="1"/>
</dbReference>
<proteinExistence type="inferred from homology"/>
<dbReference type="InterPro" id="IPR001173">
    <property type="entry name" value="Glyco_trans_2-like"/>
</dbReference>
<dbReference type="AlphaFoldDB" id="A0AAE0XXW8"/>
<keyword evidence="6" id="KW-0472">Membrane</keyword>
<dbReference type="InterPro" id="IPR000772">
    <property type="entry name" value="Ricin_B_lectin"/>
</dbReference>
<name>A0AAE0XXW8_9GAST</name>
<keyword evidence="6" id="KW-1133">Transmembrane helix</keyword>
<dbReference type="SUPFAM" id="SSF50370">
    <property type="entry name" value="Ricin B-like lectins"/>
    <property type="match status" value="1"/>
</dbReference>
<evidence type="ECO:0000259" key="7">
    <source>
        <dbReference type="SMART" id="SM00458"/>
    </source>
</evidence>
<dbReference type="Pfam" id="PF02709">
    <property type="entry name" value="Glyco_transf_7C"/>
    <property type="match status" value="1"/>
</dbReference>
<sequence>MERATAMLLCIWRKWKPVIVLLIVNFACMYLVHIALSVKFYKPKLKRDESVKRQGMHDTLKELQREQPTGTITRRERRYPVFQDYNGAYEENTNCKITLEQFRQGHKTGNPLIDNYGSSGHALTPGGFGRGVIASQAEQSRVEKIMKEFQVNILVSDVIPLNRVVPDSRINGCAYLRYPDVLPNVSIIIPFYNEWPSVLLRTVYSVVNRSPRQLLHQIILIDDGSSLENLKSLEDYIDSNFPKDLIKLVRLPQRTGLIAARMKGVGVATGEVLIFFDSHMEVNVDWLPPLLFEVSKNRSTIAMATLDYIVADTFVYKYNENYLTRYGWSWNMIFFETFFRDDQIGAETTDPRPGPSMVGAAFAIDRQYFNHIGGYDENMSVWGGENLEMSWRVWLCGGRLMHVPCSRIGHIARTQPYSFPGGRKQVTNFNYERAIRVWMGNYSRFVHSIDPEMETLDVGDLSHREAIKSKLQCKDFNWYLNNIWPELNIYDENVQYWGMVMNKALGLCLDNDNYLFQKESPALLKRCSNRIDLQGFSLTHAGHLRTTLQCLTPLASENEEDLQVMLRDCLIDKAATWNYSEDEHLMHTESGLCLDIGNKGPVVRTCDSQSITQIWTFIKII</sequence>
<feature type="transmembrane region" description="Helical" evidence="6">
    <location>
        <begin position="18"/>
        <end position="38"/>
    </location>
</feature>
<evidence type="ECO:0000256" key="2">
    <source>
        <dbReference type="ARBA" id="ARBA00022679"/>
    </source>
</evidence>
<dbReference type="InterPro" id="IPR029044">
    <property type="entry name" value="Nucleotide-diphossugar_trans"/>
</dbReference>
<dbReference type="SUPFAM" id="SSF53448">
    <property type="entry name" value="Nucleotide-diphospho-sugar transferases"/>
    <property type="match status" value="1"/>
</dbReference>
<dbReference type="Gene3D" id="3.90.550.10">
    <property type="entry name" value="Spore Coat Polysaccharide Biosynthesis Protein SpsA, Chain A"/>
    <property type="match status" value="1"/>
</dbReference>
<gene>
    <name evidence="8" type="ORF">RRG08_042999</name>
</gene>
<keyword evidence="6" id="KW-0812">Transmembrane</keyword>
<dbReference type="EMBL" id="JAWDGP010007329">
    <property type="protein sequence ID" value="KAK3725581.1"/>
    <property type="molecule type" value="Genomic_DNA"/>
</dbReference>
<evidence type="ECO:0000313" key="9">
    <source>
        <dbReference type="Proteomes" id="UP001283361"/>
    </source>
</evidence>
<dbReference type="Proteomes" id="UP001283361">
    <property type="component" value="Unassembled WGS sequence"/>
</dbReference>
<keyword evidence="5 6" id="KW-1015">Disulfide bond</keyword>
<evidence type="ECO:0000313" key="8">
    <source>
        <dbReference type="EMBL" id="KAK3725581.1"/>
    </source>
</evidence>
<dbReference type="SMART" id="SM00458">
    <property type="entry name" value="RICIN"/>
    <property type="match status" value="1"/>
</dbReference>
<dbReference type="InterPro" id="IPR035992">
    <property type="entry name" value="Ricin_B-like_lectins"/>
</dbReference>
<keyword evidence="6" id="KW-0328">Glycosyltransferase</keyword>
<dbReference type="GO" id="GO:0004653">
    <property type="term" value="F:polypeptide N-acetylgalactosaminyltransferase activity"/>
    <property type="evidence" value="ECO:0007669"/>
    <property type="project" value="TreeGrafter"/>
</dbReference>
<dbReference type="EC" id="2.4.1.-" evidence="6"/>
<comment type="cofactor">
    <cofactor evidence="6">
        <name>Mn(2+)</name>
        <dbReference type="ChEBI" id="CHEBI:29035"/>
    </cofactor>
</comment>
<dbReference type="PROSITE" id="PS50231">
    <property type="entry name" value="RICIN_B_LECTIN"/>
    <property type="match status" value="1"/>
</dbReference>
<accession>A0AAE0XXW8</accession>
<comment type="caution">
    <text evidence="8">The sequence shown here is derived from an EMBL/GenBank/DDBJ whole genome shotgun (WGS) entry which is preliminary data.</text>
</comment>
<keyword evidence="9" id="KW-1185">Reference proteome</keyword>
<organism evidence="8 9">
    <name type="scientific">Elysia crispata</name>
    <name type="common">lettuce slug</name>
    <dbReference type="NCBI Taxonomy" id="231223"/>
    <lineage>
        <taxon>Eukaryota</taxon>
        <taxon>Metazoa</taxon>
        <taxon>Spiralia</taxon>
        <taxon>Lophotrochozoa</taxon>
        <taxon>Mollusca</taxon>
        <taxon>Gastropoda</taxon>
        <taxon>Heterobranchia</taxon>
        <taxon>Euthyneura</taxon>
        <taxon>Panpulmonata</taxon>
        <taxon>Sacoglossa</taxon>
        <taxon>Placobranchoidea</taxon>
        <taxon>Plakobranchidae</taxon>
        <taxon>Elysia</taxon>
    </lineage>
</organism>
<protein>
    <recommendedName>
        <fullName evidence="6">Polypeptide N-acetylgalactosaminyltransferase</fullName>
        <ecNumber evidence="6">2.4.1.-</ecNumber>
    </recommendedName>
    <alternativeName>
        <fullName evidence="6">Protein-UDP acetylgalactosaminyltransferase</fullName>
    </alternativeName>
</protein>
<evidence type="ECO:0000256" key="3">
    <source>
        <dbReference type="ARBA" id="ARBA00022734"/>
    </source>
</evidence>
<keyword evidence="3 6" id="KW-0430">Lectin</keyword>
<dbReference type="GO" id="GO:0006493">
    <property type="term" value="P:protein O-linked glycosylation"/>
    <property type="evidence" value="ECO:0007669"/>
    <property type="project" value="TreeGrafter"/>
</dbReference>
<evidence type="ECO:0000256" key="4">
    <source>
        <dbReference type="ARBA" id="ARBA00023034"/>
    </source>
</evidence>
<keyword evidence="4 6" id="KW-0333">Golgi apparatus</keyword>
<keyword evidence="2 6" id="KW-0808">Transferase</keyword>
<dbReference type="GO" id="GO:0000139">
    <property type="term" value="C:Golgi membrane"/>
    <property type="evidence" value="ECO:0007669"/>
    <property type="project" value="UniProtKB-SubCell"/>
</dbReference>
<dbReference type="PANTHER" id="PTHR11675:SF126">
    <property type="entry name" value="RICIN B LECTIN DOMAIN-CONTAINING PROTEIN"/>
    <property type="match status" value="1"/>
</dbReference>
<dbReference type="GO" id="GO:0030246">
    <property type="term" value="F:carbohydrate binding"/>
    <property type="evidence" value="ECO:0007669"/>
    <property type="project" value="UniProtKB-KW"/>
</dbReference>
<evidence type="ECO:0000256" key="5">
    <source>
        <dbReference type="ARBA" id="ARBA00023157"/>
    </source>
</evidence>
<dbReference type="InterPro" id="IPR027791">
    <property type="entry name" value="Galactosyl_T_C"/>
</dbReference>
<dbReference type="Gene3D" id="2.80.10.50">
    <property type="match status" value="1"/>
</dbReference>
<evidence type="ECO:0000256" key="1">
    <source>
        <dbReference type="ARBA" id="ARBA00004323"/>
    </source>
</evidence>
<dbReference type="Pfam" id="PF00652">
    <property type="entry name" value="Ricin_B_lectin"/>
    <property type="match status" value="1"/>
</dbReference>
<evidence type="ECO:0000256" key="6">
    <source>
        <dbReference type="RuleBase" id="RU361242"/>
    </source>
</evidence>
<dbReference type="PANTHER" id="PTHR11675">
    <property type="entry name" value="N-ACETYLGALACTOSAMINYLTRANSFERASE"/>
    <property type="match status" value="1"/>
</dbReference>
<keyword evidence="6" id="KW-0464">Manganese</keyword>
<comment type="subcellular location">
    <subcellularLocation>
        <location evidence="1 6">Golgi apparatus membrane</location>
        <topology evidence="1 6">Single-pass type II membrane protein</topology>
    </subcellularLocation>
</comment>
<reference evidence="8" key="1">
    <citation type="journal article" date="2023" name="G3 (Bethesda)">
        <title>A reference genome for the long-term kleptoplast-retaining sea slug Elysia crispata morphotype clarki.</title>
        <authorList>
            <person name="Eastman K.E."/>
            <person name="Pendleton A.L."/>
            <person name="Shaikh M.A."/>
            <person name="Suttiyut T."/>
            <person name="Ogas R."/>
            <person name="Tomko P."/>
            <person name="Gavelis G."/>
            <person name="Widhalm J.R."/>
            <person name="Wisecaver J.H."/>
        </authorList>
    </citation>
    <scope>NUCLEOTIDE SEQUENCE</scope>
    <source>
        <strain evidence="8">ECLA1</strain>
    </source>
</reference>